<accession>A0A0A9D3L3</accession>
<keyword evidence="1" id="KW-1133">Transmembrane helix</keyword>
<evidence type="ECO:0000256" key="1">
    <source>
        <dbReference type="SAM" id="Phobius"/>
    </source>
</evidence>
<reference evidence="2" key="1">
    <citation type="submission" date="2014-09" db="EMBL/GenBank/DDBJ databases">
        <authorList>
            <person name="Magalhaes I.L.F."/>
            <person name="Oliveira U."/>
            <person name="Santos F.R."/>
            <person name="Vidigal T.H.D.A."/>
            <person name="Brescovit A.D."/>
            <person name="Santos A.J."/>
        </authorList>
    </citation>
    <scope>NUCLEOTIDE SEQUENCE</scope>
    <source>
        <tissue evidence="2">Shoot tissue taken approximately 20 cm above the soil surface</tissue>
    </source>
</reference>
<name>A0A0A9D3L3_ARUDO</name>
<feature type="transmembrane region" description="Helical" evidence="1">
    <location>
        <begin position="16"/>
        <end position="36"/>
    </location>
</feature>
<dbReference type="AlphaFoldDB" id="A0A0A9D3L3"/>
<proteinExistence type="predicted"/>
<organism evidence="2">
    <name type="scientific">Arundo donax</name>
    <name type="common">Giant reed</name>
    <name type="synonym">Donax arundinaceus</name>
    <dbReference type="NCBI Taxonomy" id="35708"/>
    <lineage>
        <taxon>Eukaryota</taxon>
        <taxon>Viridiplantae</taxon>
        <taxon>Streptophyta</taxon>
        <taxon>Embryophyta</taxon>
        <taxon>Tracheophyta</taxon>
        <taxon>Spermatophyta</taxon>
        <taxon>Magnoliopsida</taxon>
        <taxon>Liliopsida</taxon>
        <taxon>Poales</taxon>
        <taxon>Poaceae</taxon>
        <taxon>PACMAD clade</taxon>
        <taxon>Arundinoideae</taxon>
        <taxon>Arundineae</taxon>
        <taxon>Arundo</taxon>
    </lineage>
</organism>
<keyword evidence="1" id="KW-0472">Membrane</keyword>
<sequence length="71" mass="8087">MCIQHFKKKKGSRNNLLKLVNIICATFTFQLIMQVICKTKNKSLLLLNKPYIYATISIAPQVLPSIVAHRS</sequence>
<evidence type="ECO:0000313" key="2">
    <source>
        <dbReference type="EMBL" id="JAD82406.1"/>
    </source>
</evidence>
<dbReference type="EMBL" id="GBRH01215489">
    <property type="protein sequence ID" value="JAD82406.1"/>
    <property type="molecule type" value="Transcribed_RNA"/>
</dbReference>
<protein>
    <submittedName>
        <fullName evidence="2">Uncharacterized protein</fullName>
    </submittedName>
</protein>
<keyword evidence="1" id="KW-0812">Transmembrane</keyword>
<reference evidence="2" key="2">
    <citation type="journal article" date="2015" name="Data Brief">
        <title>Shoot transcriptome of the giant reed, Arundo donax.</title>
        <authorList>
            <person name="Barrero R.A."/>
            <person name="Guerrero F.D."/>
            <person name="Moolhuijzen P."/>
            <person name="Goolsby J.A."/>
            <person name="Tidwell J."/>
            <person name="Bellgard S.E."/>
            <person name="Bellgard M.I."/>
        </authorList>
    </citation>
    <scope>NUCLEOTIDE SEQUENCE</scope>
    <source>
        <tissue evidence="2">Shoot tissue taken approximately 20 cm above the soil surface</tissue>
    </source>
</reference>
<feature type="transmembrane region" description="Helical" evidence="1">
    <location>
        <begin position="51"/>
        <end position="68"/>
    </location>
</feature>